<keyword evidence="5" id="KW-0574">Periplasm</keyword>
<dbReference type="SUPFAM" id="SSF52833">
    <property type="entry name" value="Thioredoxin-like"/>
    <property type="match status" value="1"/>
</dbReference>
<dbReference type="PANTHER" id="PTHR35891:SF2">
    <property type="entry name" value="THIOL:DISULFIDE INTERCHANGE PROTEIN DSBA"/>
    <property type="match status" value="1"/>
</dbReference>
<proteinExistence type="inferred from homology"/>
<evidence type="ECO:0000256" key="7">
    <source>
        <dbReference type="SAM" id="SignalP"/>
    </source>
</evidence>
<feature type="disulfide bond" description="Redox-active" evidence="6">
    <location>
        <begin position="56"/>
        <end position="59"/>
    </location>
</feature>
<comment type="similarity">
    <text evidence="1">Belongs to the thioredoxin family. DsbA subfamily.</text>
</comment>
<gene>
    <name evidence="9" type="ORF">BM524_21380</name>
</gene>
<keyword evidence="4" id="KW-0676">Redox-active center</keyword>
<dbReference type="InterPro" id="IPR050824">
    <property type="entry name" value="Thiol_disulfide_DsbA"/>
</dbReference>
<accession>A0AAC9JFZ5</accession>
<feature type="domain" description="DSBA-like thioredoxin" evidence="8">
    <location>
        <begin position="47"/>
        <end position="192"/>
    </location>
</feature>
<evidence type="ECO:0000256" key="2">
    <source>
        <dbReference type="ARBA" id="ARBA00022729"/>
    </source>
</evidence>
<dbReference type="PIRSF" id="PIRSF001488">
    <property type="entry name" value="Tdi_protein"/>
    <property type="match status" value="1"/>
</dbReference>
<evidence type="ECO:0000256" key="1">
    <source>
        <dbReference type="ARBA" id="ARBA00005791"/>
    </source>
</evidence>
<evidence type="ECO:0000256" key="3">
    <source>
        <dbReference type="ARBA" id="ARBA00023157"/>
    </source>
</evidence>
<keyword evidence="3 5" id="KW-1015">Disulfide bond</keyword>
<evidence type="ECO:0000256" key="5">
    <source>
        <dbReference type="PIRNR" id="PIRNR001488"/>
    </source>
</evidence>
<dbReference type="InterPro" id="IPR023205">
    <property type="entry name" value="DsbA/DsbL"/>
</dbReference>
<feature type="chain" id="PRO_5042131031" description="Thiol:disulfide interchange protein" evidence="7">
    <location>
        <begin position="24"/>
        <end position="213"/>
    </location>
</feature>
<keyword evidence="9" id="KW-0614">Plasmid</keyword>
<evidence type="ECO:0000313" key="10">
    <source>
        <dbReference type="Proteomes" id="UP000182101"/>
    </source>
</evidence>
<evidence type="ECO:0000259" key="8">
    <source>
        <dbReference type="Pfam" id="PF01323"/>
    </source>
</evidence>
<dbReference type="GO" id="GO:0042597">
    <property type="term" value="C:periplasmic space"/>
    <property type="evidence" value="ECO:0007669"/>
    <property type="project" value="UniProtKB-SubCell"/>
</dbReference>
<comment type="subcellular location">
    <subcellularLocation>
        <location evidence="5">Periplasm</location>
    </subcellularLocation>
</comment>
<dbReference type="Proteomes" id="UP000182101">
    <property type="component" value="Plasmid pAMCP48-600"/>
</dbReference>
<geneLocation type="plasmid" evidence="10">
    <name>pamcp48-600</name>
</geneLocation>
<dbReference type="RefSeq" id="WP_071961082.1">
    <property type="nucleotide sequence ID" value="NZ_CP018025.1"/>
</dbReference>
<feature type="signal peptide" evidence="7">
    <location>
        <begin position="1"/>
        <end position="23"/>
    </location>
</feature>
<evidence type="ECO:0000256" key="6">
    <source>
        <dbReference type="PIRSR" id="PIRSR001488-1"/>
    </source>
</evidence>
<sequence length="213" mass="23291">MFSFMKKSLLVTAVLAFSTSAIASDSSEYVESIDYTIVSDVTTTSDTVVEYFSVYCPHCFAMERQGIPKLTEDLGADIEIVKAPVNFMGFIDKEKQNTMGKAFMAARNEGKADAFLKVAFPAYHMDKKDAPVDALAAALNVSVADATKLLESAELEDAFKKEMEYQSMLLKKGLKGTPAFIVNGKYLVNLSELNSADPLGDLSSLIKHLNKLD</sequence>
<dbReference type="Gene3D" id="3.40.30.10">
    <property type="entry name" value="Glutaredoxin"/>
    <property type="match status" value="1"/>
</dbReference>
<dbReference type="AlphaFoldDB" id="A0AAC9JFZ5"/>
<evidence type="ECO:0000313" key="9">
    <source>
        <dbReference type="EMBL" id="APD92457.1"/>
    </source>
</evidence>
<organism evidence="9 10">
    <name type="scientific">Alteromonas mediterranea</name>
    <dbReference type="NCBI Taxonomy" id="314275"/>
    <lineage>
        <taxon>Bacteria</taxon>
        <taxon>Pseudomonadati</taxon>
        <taxon>Pseudomonadota</taxon>
        <taxon>Gammaproteobacteria</taxon>
        <taxon>Alteromonadales</taxon>
        <taxon>Alteromonadaceae</taxon>
        <taxon>Alteromonas/Salinimonas group</taxon>
        <taxon>Alteromonas</taxon>
    </lineage>
</organism>
<dbReference type="PANTHER" id="PTHR35891">
    <property type="entry name" value="THIOL:DISULFIDE INTERCHANGE PROTEIN DSBA"/>
    <property type="match status" value="1"/>
</dbReference>
<dbReference type="InterPro" id="IPR036249">
    <property type="entry name" value="Thioredoxin-like_sf"/>
</dbReference>
<dbReference type="Pfam" id="PF01323">
    <property type="entry name" value="DSBA"/>
    <property type="match status" value="1"/>
</dbReference>
<keyword evidence="2 7" id="KW-0732">Signal</keyword>
<protein>
    <recommendedName>
        <fullName evidence="5">Thiol:disulfide interchange protein</fullName>
    </recommendedName>
</protein>
<name>A0AAC9JFZ5_9ALTE</name>
<reference evidence="9 10" key="1">
    <citation type="submission" date="2016-11" db="EMBL/GenBank/DDBJ databases">
        <title>Networking in microbes: conjugative elements and plasmids in the genus Alteromonas.</title>
        <authorList>
            <person name="Lopez-Perez M."/>
            <person name="Ramon-Marco N."/>
            <person name="Rodriguez-Valera F."/>
        </authorList>
    </citation>
    <scope>NUCLEOTIDE SEQUENCE [LARGE SCALE GENOMIC DNA]</scope>
    <source>
        <strain evidence="9 10">CP48</strain>
        <plasmid evidence="10">pamcp48-600</plasmid>
    </source>
</reference>
<dbReference type="GO" id="GO:0016491">
    <property type="term" value="F:oxidoreductase activity"/>
    <property type="evidence" value="ECO:0007669"/>
    <property type="project" value="InterPro"/>
</dbReference>
<dbReference type="InterPro" id="IPR001853">
    <property type="entry name" value="DSBA-like_thioredoxin_dom"/>
</dbReference>
<evidence type="ECO:0000256" key="4">
    <source>
        <dbReference type="ARBA" id="ARBA00023284"/>
    </source>
</evidence>
<dbReference type="EMBL" id="CP018025">
    <property type="protein sequence ID" value="APD92457.1"/>
    <property type="molecule type" value="Genomic_DNA"/>
</dbReference>